<evidence type="ECO:0008006" key="2">
    <source>
        <dbReference type="Google" id="ProtNLM"/>
    </source>
</evidence>
<dbReference type="InterPro" id="IPR010035">
    <property type="entry name" value="Thi_S"/>
</dbReference>
<evidence type="ECO:0000313" key="1">
    <source>
        <dbReference type="EMBL" id="VAW34250.1"/>
    </source>
</evidence>
<dbReference type="InterPro" id="IPR003749">
    <property type="entry name" value="ThiS/MoaD-like"/>
</dbReference>
<organism evidence="1">
    <name type="scientific">hydrothermal vent metagenome</name>
    <dbReference type="NCBI Taxonomy" id="652676"/>
    <lineage>
        <taxon>unclassified sequences</taxon>
        <taxon>metagenomes</taxon>
        <taxon>ecological metagenomes</taxon>
    </lineage>
</organism>
<proteinExistence type="predicted"/>
<name>A0A3B0V042_9ZZZZ</name>
<sequence length="66" mass="7244">MQIILNGQQKNLDQNITLSTLLDSLNLQPDTVVAEINGRIIKPGQYPRLGLKEGDKVELIRFVGGG</sequence>
<dbReference type="EMBL" id="UOEY01000002">
    <property type="protein sequence ID" value="VAW34250.1"/>
    <property type="molecule type" value="Genomic_DNA"/>
</dbReference>
<dbReference type="Pfam" id="PF02597">
    <property type="entry name" value="ThiS"/>
    <property type="match status" value="1"/>
</dbReference>
<accession>A0A3B0V042</accession>
<dbReference type="InterPro" id="IPR012675">
    <property type="entry name" value="Beta-grasp_dom_sf"/>
</dbReference>
<reference evidence="1" key="1">
    <citation type="submission" date="2018-06" db="EMBL/GenBank/DDBJ databases">
        <authorList>
            <person name="Zhirakovskaya E."/>
        </authorList>
    </citation>
    <scope>NUCLEOTIDE SEQUENCE</scope>
</reference>
<gene>
    <name evidence="1" type="ORF">MNBD_DELTA04-1591</name>
</gene>
<protein>
    <recommendedName>
        <fullName evidence="2">Sulfur carrier protein ThiS</fullName>
    </recommendedName>
</protein>
<dbReference type="InterPro" id="IPR016155">
    <property type="entry name" value="Mopterin_synth/thiamin_S_b"/>
</dbReference>
<dbReference type="PANTHER" id="PTHR34472">
    <property type="entry name" value="SULFUR CARRIER PROTEIN THIS"/>
    <property type="match status" value="1"/>
</dbReference>
<dbReference type="Gene3D" id="3.10.20.30">
    <property type="match status" value="1"/>
</dbReference>
<dbReference type="SUPFAM" id="SSF54285">
    <property type="entry name" value="MoaD/ThiS"/>
    <property type="match status" value="1"/>
</dbReference>
<dbReference type="NCBIfam" id="TIGR01683">
    <property type="entry name" value="thiS"/>
    <property type="match status" value="1"/>
</dbReference>
<dbReference type="AlphaFoldDB" id="A0A3B0V042"/>
<dbReference type="PANTHER" id="PTHR34472:SF1">
    <property type="entry name" value="SULFUR CARRIER PROTEIN THIS"/>
    <property type="match status" value="1"/>
</dbReference>
<dbReference type="CDD" id="cd00565">
    <property type="entry name" value="Ubl_ThiS"/>
    <property type="match status" value="1"/>
</dbReference>